<dbReference type="SUPFAM" id="SSF53720">
    <property type="entry name" value="ALDH-like"/>
    <property type="match status" value="1"/>
</dbReference>
<keyword evidence="1" id="KW-0521">NADP</keyword>
<evidence type="ECO:0000313" key="2">
    <source>
        <dbReference type="EMBL" id="MFD2585702.1"/>
    </source>
</evidence>
<dbReference type="RefSeq" id="WP_377765147.1">
    <property type="nucleotide sequence ID" value="NZ_JBHULB010000005.1"/>
</dbReference>
<dbReference type="InterPro" id="IPR016161">
    <property type="entry name" value="Ald_DH/histidinol_DH"/>
</dbReference>
<evidence type="ECO:0000256" key="1">
    <source>
        <dbReference type="ARBA" id="ARBA00022857"/>
    </source>
</evidence>
<evidence type="ECO:0000313" key="3">
    <source>
        <dbReference type="Proteomes" id="UP001597526"/>
    </source>
</evidence>
<dbReference type="Pfam" id="PF05893">
    <property type="entry name" value="LuxC"/>
    <property type="match status" value="1"/>
</dbReference>
<keyword evidence="3" id="KW-1185">Reference proteome</keyword>
<accession>A0ABW5MR05</accession>
<gene>
    <name evidence="2" type="ORF">ACFSQJ_02095</name>
</gene>
<sequence length="348" mass="39477">MTVDSAILQAFVKLGNFLVDFCDNKSDANPPWNKRLQETIITAGHQNGWFTEDNVLHALKQWGGLLSQENLQKWLSKYPENDKSVAKTVAIIMAGNIPLVGFHDFICVLLTGNKVQAKLSSNDNVLLPFLADYLINENSSLKNKVLFTNERLQDFDAVIATGSNNTGRYFEYYFGKHPNIIRKNRNSIGILSGSETKEELTLLGEDIFRYFGLGCRSVSKLFVPKSYDFTGFFEAIFEFEWVLNSSKYMNNYDYNKAVYLMSDFKLFDNNFILLKEDEGYGSPIGTLFYEYYDTETELNAKLRSQKDQLQCVVSNGSVEGSISFGATQQPSLNDYADGVDTIKFLLEL</sequence>
<organism evidence="2 3">
    <name type="scientific">Croceitalea marina</name>
    <dbReference type="NCBI Taxonomy" id="1775166"/>
    <lineage>
        <taxon>Bacteria</taxon>
        <taxon>Pseudomonadati</taxon>
        <taxon>Bacteroidota</taxon>
        <taxon>Flavobacteriia</taxon>
        <taxon>Flavobacteriales</taxon>
        <taxon>Flavobacteriaceae</taxon>
        <taxon>Croceitalea</taxon>
    </lineage>
</organism>
<comment type="caution">
    <text evidence="2">The sequence shown here is derived from an EMBL/GenBank/DDBJ whole genome shotgun (WGS) entry which is preliminary data.</text>
</comment>
<name>A0ABW5MR05_9FLAO</name>
<dbReference type="EMBL" id="JBHULB010000005">
    <property type="protein sequence ID" value="MFD2585702.1"/>
    <property type="molecule type" value="Genomic_DNA"/>
</dbReference>
<protein>
    <submittedName>
        <fullName evidence="2">Acyl-CoA reductase</fullName>
    </submittedName>
</protein>
<dbReference type="InterPro" id="IPR008670">
    <property type="entry name" value="CoA_reduct_LuxC"/>
</dbReference>
<reference evidence="3" key="1">
    <citation type="journal article" date="2019" name="Int. J. Syst. Evol. Microbiol.">
        <title>The Global Catalogue of Microorganisms (GCM) 10K type strain sequencing project: providing services to taxonomists for standard genome sequencing and annotation.</title>
        <authorList>
            <consortium name="The Broad Institute Genomics Platform"/>
            <consortium name="The Broad Institute Genome Sequencing Center for Infectious Disease"/>
            <person name="Wu L."/>
            <person name="Ma J."/>
        </authorList>
    </citation>
    <scope>NUCLEOTIDE SEQUENCE [LARGE SCALE GENOMIC DNA]</scope>
    <source>
        <strain evidence="3">KCTC 52368</strain>
    </source>
</reference>
<dbReference type="Proteomes" id="UP001597526">
    <property type="component" value="Unassembled WGS sequence"/>
</dbReference>
<proteinExistence type="predicted"/>